<evidence type="ECO:0000256" key="1">
    <source>
        <dbReference type="ARBA" id="ARBA00022676"/>
    </source>
</evidence>
<dbReference type="SUPFAM" id="SSF53756">
    <property type="entry name" value="UDP-Glycosyltransferase/glycogen phosphorylase"/>
    <property type="match status" value="1"/>
</dbReference>
<reference evidence="4 5" key="1">
    <citation type="submission" date="2018-07" db="EMBL/GenBank/DDBJ databases">
        <title>Marsedoiliclastica nanhaica gen. nov. sp. nov., a novel marine hydrocarbonoclastic bacterium isolated from an in-situ enriched hydrocarbon-degrading consortium in deep-sea sediment.</title>
        <authorList>
            <person name="Dong C."/>
            <person name="Ma T."/>
            <person name="Liu R."/>
            <person name="Shao Z."/>
        </authorList>
    </citation>
    <scope>NUCLEOTIDE SEQUENCE [LARGE SCALE GENOMIC DNA]</scope>
    <source>
        <strain evidence="5">soil36-7</strain>
    </source>
</reference>
<feature type="domain" description="Glycosyl transferase family 1" evidence="3">
    <location>
        <begin position="165"/>
        <end position="318"/>
    </location>
</feature>
<dbReference type="InterPro" id="IPR001296">
    <property type="entry name" value="Glyco_trans_1"/>
</dbReference>
<evidence type="ECO:0000256" key="2">
    <source>
        <dbReference type="ARBA" id="ARBA00022679"/>
    </source>
</evidence>
<keyword evidence="5" id="KW-1185">Reference proteome</keyword>
<protein>
    <submittedName>
        <fullName evidence="4">Glycosyltransferase</fullName>
    </submittedName>
</protein>
<name>A0A4P7XF43_9ALTE</name>
<dbReference type="CDD" id="cd03811">
    <property type="entry name" value="GT4_GT28_WabH-like"/>
    <property type="match status" value="1"/>
</dbReference>
<dbReference type="Pfam" id="PF00534">
    <property type="entry name" value="Glycos_transf_1"/>
    <property type="match status" value="1"/>
</dbReference>
<accession>A0A4P7XF43</accession>
<keyword evidence="1" id="KW-0328">Glycosyltransferase</keyword>
<gene>
    <name evidence="4" type="ORF">soil367_03200</name>
</gene>
<dbReference type="Proteomes" id="UP000298049">
    <property type="component" value="Chromosome"/>
</dbReference>
<evidence type="ECO:0000259" key="3">
    <source>
        <dbReference type="Pfam" id="PF00534"/>
    </source>
</evidence>
<dbReference type="GO" id="GO:0016757">
    <property type="term" value="F:glycosyltransferase activity"/>
    <property type="evidence" value="ECO:0007669"/>
    <property type="project" value="UniProtKB-KW"/>
</dbReference>
<dbReference type="PANTHER" id="PTHR12526">
    <property type="entry name" value="GLYCOSYLTRANSFERASE"/>
    <property type="match status" value="1"/>
</dbReference>
<dbReference type="OrthoDB" id="9795746at2"/>
<evidence type="ECO:0000313" key="5">
    <source>
        <dbReference type="Proteomes" id="UP000298049"/>
    </source>
</evidence>
<dbReference type="KEGG" id="hmi:soil367_03200"/>
<organism evidence="4 5">
    <name type="scientific">Hydrocarboniclastica marina</name>
    <dbReference type="NCBI Taxonomy" id="2259620"/>
    <lineage>
        <taxon>Bacteria</taxon>
        <taxon>Pseudomonadati</taxon>
        <taxon>Pseudomonadota</taxon>
        <taxon>Gammaproteobacteria</taxon>
        <taxon>Alteromonadales</taxon>
        <taxon>Alteromonadaceae</taxon>
        <taxon>Hydrocarboniclastica</taxon>
    </lineage>
</organism>
<sequence length="341" mass="37802">MVRVAQVMAGAAQGGAEAFFTRLATGLQASGRIQQRAFIRDAGSRVDDLRAAGVSVDTWRFGGVVHQLDRWHFRRALRSYHPDIVLAWMNRATQATPRGGYKLVSRLGNYYDLKYHRHADFWVGNSAGICDYLVQGGMPSHRVFRIPNFANEAPAEALPRTSFATPPGVPVILSAGRLHRDKAFDTLLQALVLCTDAVLWLAGDGPEKPMLQQLCRDLGLESRVRFLGWRQDVTSLMRSVDLFVCSSRHEGLGSIILESWAHGCPIVATAAQGPGELIDSGTTGLLVPVDKPDALATAIRELLQNPAERQQLADNARAHYYRQFSKSIILQHYEELFETVR</sequence>
<dbReference type="EMBL" id="CP031093">
    <property type="protein sequence ID" value="QCF25024.1"/>
    <property type="molecule type" value="Genomic_DNA"/>
</dbReference>
<evidence type="ECO:0000313" key="4">
    <source>
        <dbReference type="EMBL" id="QCF25024.1"/>
    </source>
</evidence>
<dbReference type="AlphaFoldDB" id="A0A4P7XF43"/>
<proteinExistence type="predicted"/>
<dbReference type="PANTHER" id="PTHR12526:SF510">
    <property type="entry name" value="D-INOSITOL 3-PHOSPHATE GLYCOSYLTRANSFERASE"/>
    <property type="match status" value="1"/>
</dbReference>
<keyword evidence="2 4" id="KW-0808">Transferase</keyword>
<dbReference type="Gene3D" id="3.40.50.2000">
    <property type="entry name" value="Glycogen Phosphorylase B"/>
    <property type="match status" value="1"/>
</dbReference>